<keyword evidence="3" id="KW-1185">Reference proteome</keyword>
<dbReference type="EMBL" id="VXIS01000089">
    <property type="protein sequence ID" value="KAA8906413.1"/>
    <property type="molecule type" value="Genomic_DNA"/>
</dbReference>
<comment type="caution">
    <text evidence="2">The sequence shown here is derived from an EMBL/GenBank/DDBJ whole genome shotgun (WGS) entry which is preliminary data.</text>
</comment>
<feature type="signal peptide" evidence="1">
    <location>
        <begin position="1"/>
        <end position="21"/>
    </location>
</feature>
<evidence type="ECO:0000313" key="3">
    <source>
        <dbReference type="Proteomes" id="UP000326924"/>
    </source>
</evidence>
<feature type="chain" id="PRO_5023804465" description="Secreted protein" evidence="1">
    <location>
        <begin position="22"/>
        <end position="142"/>
    </location>
</feature>
<protein>
    <recommendedName>
        <fullName evidence="4">Secreted protein</fullName>
    </recommendedName>
</protein>
<dbReference type="Proteomes" id="UP000326924">
    <property type="component" value="Unassembled WGS sequence"/>
</dbReference>
<sequence>MASLLACFAVASCCCRLRSLAGSISIAYLAAAGAPVNQLSRSATIKLSGLPGSLLGRELVAWEVEIGSSVLIHPKLRDLLLLRFASNSLCTAPFHSIGFGGRRETLTNGGRPFKRPFQHPQLVTSFMPAHAFGLAASCTTKR</sequence>
<organism evidence="2 3">
    <name type="scientific">Sphaerosporella brunnea</name>
    <dbReference type="NCBI Taxonomy" id="1250544"/>
    <lineage>
        <taxon>Eukaryota</taxon>
        <taxon>Fungi</taxon>
        <taxon>Dikarya</taxon>
        <taxon>Ascomycota</taxon>
        <taxon>Pezizomycotina</taxon>
        <taxon>Pezizomycetes</taxon>
        <taxon>Pezizales</taxon>
        <taxon>Pyronemataceae</taxon>
        <taxon>Sphaerosporella</taxon>
    </lineage>
</organism>
<evidence type="ECO:0000313" key="2">
    <source>
        <dbReference type="EMBL" id="KAA8906413.1"/>
    </source>
</evidence>
<keyword evidence="1" id="KW-0732">Signal</keyword>
<evidence type="ECO:0008006" key="4">
    <source>
        <dbReference type="Google" id="ProtNLM"/>
    </source>
</evidence>
<reference evidence="2 3" key="1">
    <citation type="submission" date="2019-09" db="EMBL/GenBank/DDBJ databases">
        <title>Draft genome of the ectomycorrhizal ascomycete Sphaerosporella brunnea.</title>
        <authorList>
            <consortium name="DOE Joint Genome Institute"/>
            <person name="Benucci G.M."/>
            <person name="Marozzi G."/>
            <person name="Antonielli L."/>
            <person name="Sanchez S."/>
            <person name="Marco P."/>
            <person name="Wang X."/>
            <person name="Falini L.B."/>
            <person name="Barry K."/>
            <person name="Haridas S."/>
            <person name="Lipzen A."/>
            <person name="Labutti K."/>
            <person name="Grigoriev I.V."/>
            <person name="Murat C."/>
            <person name="Martin F."/>
            <person name="Albertini E."/>
            <person name="Donnini D."/>
            <person name="Bonito G."/>
        </authorList>
    </citation>
    <scope>NUCLEOTIDE SEQUENCE [LARGE SCALE GENOMIC DNA]</scope>
    <source>
        <strain evidence="2 3">Sb_GMNB300</strain>
    </source>
</reference>
<dbReference type="InParanoid" id="A0A5J5EWX1"/>
<proteinExistence type="predicted"/>
<name>A0A5J5EWX1_9PEZI</name>
<evidence type="ECO:0000256" key="1">
    <source>
        <dbReference type="SAM" id="SignalP"/>
    </source>
</evidence>
<dbReference type="AlphaFoldDB" id="A0A5J5EWX1"/>
<accession>A0A5J5EWX1</accession>
<gene>
    <name evidence="2" type="ORF">FN846DRAFT_890186</name>
</gene>